<proteinExistence type="evidence at transcript level"/>
<dbReference type="CDD" id="cd15777">
    <property type="entry name" value="CRBN_C_like"/>
    <property type="match status" value="1"/>
</dbReference>
<organism evidence="3">
    <name type="scientific">Corethrella appendiculata</name>
    <dbReference type="NCBI Taxonomy" id="1370023"/>
    <lineage>
        <taxon>Eukaryota</taxon>
        <taxon>Metazoa</taxon>
        <taxon>Ecdysozoa</taxon>
        <taxon>Arthropoda</taxon>
        <taxon>Hexapoda</taxon>
        <taxon>Insecta</taxon>
        <taxon>Pterygota</taxon>
        <taxon>Neoptera</taxon>
        <taxon>Endopterygota</taxon>
        <taxon>Diptera</taxon>
        <taxon>Nematocera</taxon>
        <taxon>Culicoidea</taxon>
        <taxon>Chaoboridae</taxon>
        <taxon>Corethrella</taxon>
    </lineage>
</organism>
<evidence type="ECO:0000259" key="2">
    <source>
        <dbReference type="PROSITE" id="PS51788"/>
    </source>
</evidence>
<dbReference type="Gene3D" id="2.170.150.20">
    <property type="entry name" value="Peptide methionine sulfoxide reductase"/>
    <property type="match status" value="1"/>
</dbReference>
<dbReference type="PROSITE" id="PS51788">
    <property type="entry name" value="CULT"/>
    <property type="match status" value="1"/>
</dbReference>
<accession>U5EPA1</accession>
<feature type="chain" id="PRO_5004659939" evidence="1">
    <location>
        <begin position="24"/>
        <end position="175"/>
    </location>
</feature>
<keyword evidence="1" id="KW-0732">Signal</keyword>
<dbReference type="EMBL" id="GANO01004793">
    <property type="protein sequence ID" value="JAB55078.1"/>
    <property type="molecule type" value="mRNA"/>
</dbReference>
<feature type="signal peptide" evidence="1">
    <location>
        <begin position="1"/>
        <end position="23"/>
    </location>
</feature>
<evidence type="ECO:0000313" key="3">
    <source>
        <dbReference type="EMBL" id="JAB55078.1"/>
    </source>
</evidence>
<dbReference type="AlphaFoldDB" id="U5EPA1"/>
<name>U5EPA1_9DIPT</name>
<feature type="domain" description="CULT" evidence="2">
    <location>
        <begin position="33"/>
        <end position="160"/>
    </location>
</feature>
<reference evidence="3" key="1">
    <citation type="journal article" date="2014" name="Insect Biochem. Mol. Biol.">
        <title>An insight into the sialome of the frog biting fly, Corethrella appendiculata.</title>
        <authorList>
            <person name="Ribeiro J.M.C."/>
            <person name="Chagas A.C."/>
            <person name="Pham V.M."/>
            <person name="Lounibos L.P."/>
            <person name="Calvo E."/>
        </authorList>
    </citation>
    <scope>NUCLEOTIDE SEQUENCE</scope>
    <source>
        <tissue evidence="3">Salivary glands</tissue>
    </source>
</reference>
<sequence>MKYEEKFLIQFFIIFLTLFYTKLEHIEEETLLEEYLICRQCGSDITLTNFLIEKLSPVALSVVNQTIYENKRVLIQEVQNPLGIKFKIILLKQAHCAKFDTWSTIFSWFPGYAWKLCICPKCTGHLGWMFEPIETATKDQNFPSEKGFYALIYNNILLESYVNSLLMKESIFREN</sequence>
<evidence type="ECO:0000256" key="1">
    <source>
        <dbReference type="SAM" id="SignalP"/>
    </source>
</evidence>
<dbReference type="InterPro" id="IPR034750">
    <property type="entry name" value="CULT"/>
</dbReference>
<protein>
    <submittedName>
        <fullName evidence="3">Putative 17 kDa salivary protein</fullName>
    </submittedName>
</protein>